<evidence type="ECO:0000313" key="4">
    <source>
        <dbReference type="Proteomes" id="UP000694308"/>
    </source>
</evidence>
<accession>A0A949X5E4</accession>
<proteinExistence type="predicted"/>
<dbReference type="PANTHER" id="PTHR34978">
    <property type="entry name" value="POSSIBLE SENSOR-TRANSDUCER PROTEIN BLAR"/>
    <property type="match status" value="1"/>
</dbReference>
<dbReference type="EMBL" id="JAEEGC010000125">
    <property type="protein sequence ID" value="MBV7275508.1"/>
    <property type="molecule type" value="Genomic_DNA"/>
</dbReference>
<dbReference type="InterPro" id="IPR052173">
    <property type="entry name" value="Beta-lactam_resp_regulator"/>
</dbReference>
<dbReference type="InterPro" id="IPR008756">
    <property type="entry name" value="Peptidase_M56"/>
</dbReference>
<reference evidence="3" key="1">
    <citation type="submission" date="2020-12" db="EMBL/GenBank/DDBJ databases">
        <title>Clostridium thailandense sp. nov., a novel acetogenic bacterium isolated from peat land soil in Thailand.</title>
        <authorList>
            <person name="Chaikitkaew S."/>
            <person name="Birkeland N.K."/>
        </authorList>
    </citation>
    <scope>NUCLEOTIDE SEQUENCE</scope>
    <source>
        <strain evidence="3">PL3</strain>
    </source>
</reference>
<feature type="domain" description="Peptidase M56" evidence="2">
    <location>
        <begin position="11"/>
        <end position="333"/>
    </location>
</feature>
<dbReference type="Proteomes" id="UP000694308">
    <property type="component" value="Unassembled WGS sequence"/>
</dbReference>
<feature type="transmembrane region" description="Helical" evidence="1">
    <location>
        <begin position="12"/>
        <end position="32"/>
    </location>
</feature>
<dbReference type="CDD" id="cd07341">
    <property type="entry name" value="M56_BlaR1_MecR1_like"/>
    <property type="match status" value="1"/>
</dbReference>
<dbReference type="RefSeq" id="WP_218322559.1">
    <property type="nucleotide sequence ID" value="NZ_JAEEGC010000125.1"/>
</dbReference>
<keyword evidence="1" id="KW-0472">Membrane</keyword>
<sequence>MDILVKSFLWVLHASITASIAALLMTLILRLFKKHIGVRFQYALWIIIFIRLVMPIEFQSNLSLLNLVQQKYQSSSDIQDKSVVKNMTYATSNFLREGKNSWKYPVRNQLTAVGESSKKDNYKEENIKKGDITTNILTIASCIWLLGVFTIAVLLFITEHKLKRKILNLAELKDLKVIQLLDECKKKMNINKHIPVYVCDSFKSPCIQGVVKPKIYLPQLMYSTNEYKQLQYVLLHELVHYKRKDLLCNLITVFAVILHWFNPIVWFCIKEMRIQRECVCDAYVLEIIGEEQSEEYGMALINFLRLISNNIRVPQLAVFFETKDQIKRRIKMIKNFRKGSYKMSAAAIACCIVVSGVVLTNAVNAKNIKADNVAAVVSNNNLAKKQESKFIVDSQVKSYLSLKMAEESVGFKLKVPDFLPKDYMVGMDFSVIKVSDEDNVFDVDFFSMVNQGENNKSFKFQVSKENMEQVLKKEMEQNNKDRDGKKCEITKESMNLAGINGFNITIKSTFSNGYQETSKFFAWQDEGLWYGIEYKEDLQDSKGATSPMNISTDDVAKVVSSIQYVQDIKNVKYSIDIPSGGFDIYDKNDLKIAKERLGFNPKVLLKVNESINIEHLSAVTLEGSDTVNKEDKHEIGAIYNYSNGCFITFIQAKNLKDYEDINKDGYTEFKDNNDKIRQAKVQELKINNKEVFKYEYSHEEAKNEPIKSQNYVWKEDGFYCKVSIDTYDGKALANSDELVKEFINSKPMD</sequence>
<organism evidence="3 4">
    <name type="scientific">Clostridium thailandense</name>
    <dbReference type="NCBI Taxonomy" id="2794346"/>
    <lineage>
        <taxon>Bacteria</taxon>
        <taxon>Bacillati</taxon>
        <taxon>Bacillota</taxon>
        <taxon>Clostridia</taxon>
        <taxon>Eubacteriales</taxon>
        <taxon>Clostridiaceae</taxon>
        <taxon>Clostridium</taxon>
    </lineage>
</organism>
<feature type="transmembrane region" description="Helical" evidence="1">
    <location>
        <begin position="341"/>
        <end position="363"/>
    </location>
</feature>
<comment type="caution">
    <text evidence="3">The sequence shown here is derived from an EMBL/GenBank/DDBJ whole genome shotgun (WGS) entry which is preliminary data.</text>
</comment>
<keyword evidence="1" id="KW-1133">Transmembrane helix</keyword>
<dbReference type="AlphaFoldDB" id="A0A949X5E4"/>
<evidence type="ECO:0000256" key="1">
    <source>
        <dbReference type="SAM" id="Phobius"/>
    </source>
</evidence>
<gene>
    <name evidence="3" type="ORF">I6U48_21630</name>
</gene>
<dbReference type="Pfam" id="PF05569">
    <property type="entry name" value="Peptidase_M56"/>
    <property type="match status" value="1"/>
</dbReference>
<dbReference type="PANTHER" id="PTHR34978:SF3">
    <property type="entry name" value="SLR0241 PROTEIN"/>
    <property type="match status" value="1"/>
</dbReference>
<feature type="transmembrane region" description="Helical" evidence="1">
    <location>
        <begin position="136"/>
        <end position="157"/>
    </location>
</feature>
<keyword evidence="4" id="KW-1185">Reference proteome</keyword>
<feature type="transmembrane region" description="Helical" evidence="1">
    <location>
        <begin position="246"/>
        <end position="267"/>
    </location>
</feature>
<keyword evidence="1" id="KW-0812">Transmembrane</keyword>
<evidence type="ECO:0000313" key="3">
    <source>
        <dbReference type="EMBL" id="MBV7275508.1"/>
    </source>
</evidence>
<evidence type="ECO:0000259" key="2">
    <source>
        <dbReference type="Pfam" id="PF05569"/>
    </source>
</evidence>
<name>A0A949X5E4_9CLOT</name>
<protein>
    <submittedName>
        <fullName evidence="3">M56 family metallopeptidase</fullName>
    </submittedName>
</protein>